<feature type="compositionally biased region" description="Basic and acidic residues" evidence="11">
    <location>
        <begin position="768"/>
        <end position="781"/>
    </location>
</feature>
<dbReference type="Pfam" id="PF00270">
    <property type="entry name" value="DEAD"/>
    <property type="match status" value="1"/>
</dbReference>
<dbReference type="SMART" id="SM00487">
    <property type="entry name" value="DEXDc"/>
    <property type="match status" value="1"/>
</dbReference>
<keyword evidence="6" id="KW-0238">DNA-binding</keyword>
<dbReference type="SUPFAM" id="SSF50129">
    <property type="entry name" value="GroES-like"/>
    <property type="match status" value="1"/>
</dbReference>
<dbReference type="GO" id="GO:0000724">
    <property type="term" value="P:double-strand break repair via homologous recombination"/>
    <property type="evidence" value="ECO:0007669"/>
    <property type="project" value="TreeGrafter"/>
</dbReference>
<organism evidence="14 15">
    <name type="scientific">Stylonychia lemnae</name>
    <name type="common">Ciliate</name>
    <dbReference type="NCBI Taxonomy" id="5949"/>
    <lineage>
        <taxon>Eukaryota</taxon>
        <taxon>Sar</taxon>
        <taxon>Alveolata</taxon>
        <taxon>Ciliophora</taxon>
        <taxon>Intramacronucleata</taxon>
        <taxon>Spirotrichea</taxon>
        <taxon>Stichotrichia</taxon>
        <taxon>Sporadotrichida</taxon>
        <taxon>Oxytrichidae</taxon>
        <taxon>Stylonychinae</taxon>
        <taxon>Stylonychia</taxon>
    </lineage>
</organism>
<dbReference type="GO" id="GO:0016787">
    <property type="term" value="F:hydrolase activity"/>
    <property type="evidence" value="ECO:0007669"/>
    <property type="project" value="UniProtKB-KW"/>
</dbReference>
<keyword evidence="7" id="KW-0413">Isomerase</keyword>
<sequence length="1326" mass="153747">MYKSNLDSILNQDLGLARFRNMQSMSTTDNVHQVQKTNSNALNQSIKKFAQPYYTSDQVQEFASNNTNGAISLKIGDQMQQNASYQVEFKRKLGITYLHEICKNHSQGQIPQLKDLITTYLLTMLEKMLEMGDLITAVILKEVFSHCLGLGLMNMHVKMRLRPGEEEQQVISINPTIQNAYDKIIRENESKEYDDNGDLVNCNPDDEMYEGEDHYKAYNLEKEGGFNEYRDKQFPWDSQIVEINQKVFKNKIFLENQREVINAALSGKDVMALIPTGGGKSLTFQLTALMNNGYTFVIMPLISLIEDQIESLKQLRIKCVQFSSKFSKKEKQTQFYADLLAGSDPHMKLIYLTPEKLVQSKSFINVLDKLYSENRIARFIIDEVHCVSHWGQDFRKDYRELQILRMRYATVPMIVLTATATIAVKYDIVKHLKLPNIVFFQSSFNRPNLLYEIRDKAKIKKNIAEDIIMLLRDRKYVYQSGIIYCLSRQECEELCVELSEYDVKCDFYHAKMTEAERKNIQLKWMRNEIHIIIATIAFGLGINKKDVRFVIHTTIPKSLENYAQECGRAGRDGENANCILYYSYGDRKRLEFFIISNTENTAGRKNENLHALYKILEFCEEPYLCQQARYVVAMVESALRKKMDLTVIQICKFLRGKQCVMSNPNKTTKMDEIKQSYYGRLSEYSEELIKRIVMKLLINKVLKEKFNSYQVESTILVYLIPGRMFDTFKKGQVRIILTDCIEKETENEYMKLKKKENQDLKKRYKNANGDDEKEVQNDEKIKKKKKPGRKTLEDQLIDDQNQLEYTKLDQIKVKSILPEEQKEEISQRLEIIRQKLLSKAQGKIFFLINHIFTNDFIQIMTFILPQATEDLLDNELLDLSNDNKKFLKRYLEIFLNEIRYFIKLYHLEEIIKNRGGVAYQLMKESSPSKSDENGGLTKFSNCLGVTKIKKEDKFSAFSKQHEDEKMQQIKEAIDKVDKGNVSDMDIQEVKQQNQTIQPIKKHMLKRKAFIINPRQNNQKSKLKKNHVGDKRQFEDSGTHRDYGFSDGEKQANQLQQSVQYQDGSFKWVDEDIPQPGKGQILVEVQYSTINPYDRIIFGVNKEEGFVMGADGCGFVRKVGDDVDQNLIGSLVSFTRGGWSRYAIKDIAQVILYQNNEGFDPRNAANAYVNPLTACGLIDFAKKHNARAVVILAASSQLAKQMIKLCRQEGLETVNIVRKDEYVKDLRENYGAKYVLNQESPEFLKDLEPILKDTQATILFECLGGDLPGDIFAKMVPKSWMIVYGTLTKKRPSFDAYDFRWNDKNITSFVLNRWLASLEPERSYGGV</sequence>
<dbReference type="EMBL" id="CCKQ01006901">
    <property type="protein sequence ID" value="CDW78240.1"/>
    <property type="molecule type" value="Genomic_DNA"/>
</dbReference>
<evidence type="ECO:0000256" key="7">
    <source>
        <dbReference type="ARBA" id="ARBA00023235"/>
    </source>
</evidence>
<dbReference type="SUPFAM" id="SSF51735">
    <property type="entry name" value="NAD(P)-binding Rossmann-fold domains"/>
    <property type="match status" value="1"/>
</dbReference>
<dbReference type="OrthoDB" id="7482721at2759"/>
<dbReference type="PROSITE" id="PS51194">
    <property type="entry name" value="HELICASE_CTER"/>
    <property type="match status" value="1"/>
</dbReference>
<dbReference type="Pfam" id="PF00271">
    <property type="entry name" value="Helicase_C"/>
    <property type="match status" value="1"/>
</dbReference>
<dbReference type="EC" id="5.6.2.4" evidence="10"/>
<dbReference type="GO" id="GO:0005634">
    <property type="term" value="C:nucleus"/>
    <property type="evidence" value="ECO:0007669"/>
    <property type="project" value="TreeGrafter"/>
</dbReference>
<dbReference type="GO" id="GO:0005524">
    <property type="term" value="F:ATP binding"/>
    <property type="evidence" value="ECO:0007669"/>
    <property type="project" value="UniProtKB-KW"/>
</dbReference>
<dbReference type="InterPro" id="IPR011032">
    <property type="entry name" value="GroES-like_sf"/>
</dbReference>
<dbReference type="InterPro" id="IPR036388">
    <property type="entry name" value="WH-like_DNA-bd_sf"/>
</dbReference>
<name>A0A078A7K8_STYLE</name>
<comment type="catalytic activity">
    <reaction evidence="9">
        <text>Couples ATP hydrolysis with the unwinding of duplex DNA by translocating in the 3'-5' direction.</text>
        <dbReference type="EC" id="5.6.2.4"/>
    </reaction>
</comment>
<dbReference type="FunFam" id="3.40.50.300:FF:001456">
    <property type="entry name" value="ATP-dependent DNA helicase"/>
    <property type="match status" value="1"/>
</dbReference>
<dbReference type="Gene3D" id="1.10.10.10">
    <property type="entry name" value="Winged helix-like DNA-binding domain superfamily/Winged helix DNA-binding domain"/>
    <property type="match status" value="1"/>
</dbReference>
<evidence type="ECO:0000313" key="14">
    <source>
        <dbReference type="EMBL" id="CDW78240.1"/>
    </source>
</evidence>
<evidence type="ECO:0000256" key="5">
    <source>
        <dbReference type="ARBA" id="ARBA00022840"/>
    </source>
</evidence>
<feature type="domain" description="Helicase C-terminal" evidence="13">
    <location>
        <begin position="470"/>
        <end position="617"/>
    </location>
</feature>
<dbReference type="GO" id="GO:0003677">
    <property type="term" value="F:DNA binding"/>
    <property type="evidence" value="ECO:0007669"/>
    <property type="project" value="UniProtKB-KW"/>
</dbReference>
<dbReference type="GO" id="GO:0009378">
    <property type="term" value="F:four-way junction helicase activity"/>
    <property type="evidence" value="ECO:0007669"/>
    <property type="project" value="TreeGrafter"/>
</dbReference>
<feature type="domain" description="Helicase ATP-binding" evidence="12">
    <location>
        <begin position="261"/>
        <end position="438"/>
    </location>
</feature>
<dbReference type="Gene3D" id="3.40.50.720">
    <property type="entry name" value="NAD(P)-binding Rossmann-like Domain"/>
    <property type="match status" value="1"/>
</dbReference>
<evidence type="ECO:0000259" key="12">
    <source>
        <dbReference type="PROSITE" id="PS51192"/>
    </source>
</evidence>
<dbReference type="PROSITE" id="PS51192">
    <property type="entry name" value="HELICASE_ATP_BIND_1"/>
    <property type="match status" value="1"/>
</dbReference>
<feature type="region of interest" description="Disordered" evidence="11">
    <location>
        <begin position="760"/>
        <end position="787"/>
    </location>
</feature>
<dbReference type="PANTHER" id="PTHR13710">
    <property type="entry name" value="DNA HELICASE RECQ FAMILY MEMBER"/>
    <property type="match status" value="1"/>
</dbReference>
<feature type="compositionally biased region" description="Basic and acidic residues" evidence="11">
    <location>
        <begin position="1026"/>
        <end position="1046"/>
    </location>
</feature>
<dbReference type="GO" id="GO:0043138">
    <property type="term" value="F:3'-5' DNA helicase activity"/>
    <property type="evidence" value="ECO:0007669"/>
    <property type="project" value="UniProtKB-EC"/>
</dbReference>
<dbReference type="InterPro" id="IPR013154">
    <property type="entry name" value="ADH-like_N"/>
</dbReference>
<dbReference type="FunFam" id="3.40.50.300:FF:001389">
    <property type="entry name" value="ATP-dependent DNA helicase RecQ"/>
    <property type="match status" value="1"/>
</dbReference>
<comment type="similarity">
    <text evidence="1">Belongs to the helicase family. RecQ subfamily.</text>
</comment>
<dbReference type="PANTHER" id="PTHR13710:SF153">
    <property type="entry name" value="RECQ-LIKE DNA HELICASE BLM"/>
    <property type="match status" value="1"/>
</dbReference>
<keyword evidence="3" id="KW-0378">Hydrolase</keyword>
<dbReference type="Pfam" id="PF08240">
    <property type="entry name" value="ADH_N"/>
    <property type="match status" value="1"/>
</dbReference>
<keyword evidence="8" id="KW-0539">Nucleus</keyword>
<keyword evidence="15" id="KW-1185">Reference proteome</keyword>
<dbReference type="NCBIfam" id="TIGR00614">
    <property type="entry name" value="recQ_fam"/>
    <property type="match status" value="1"/>
</dbReference>
<keyword evidence="2" id="KW-0547">Nucleotide-binding</keyword>
<evidence type="ECO:0000256" key="8">
    <source>
        <dbReference type="ARBA" id="ARBA00023242"/>
    </source>
</evidence>
<dbReference type="InterPro" id="IPR027417">
    <property type="entry name" value="P-loop_NTPase"/>
</dbReference>
<dbReference type="SUPFAM" id="SSF52540">
    <property type="entry name" value="P-loop containing nucleoside triphosphate hydrolases"/>
    <property type="match status" value="1"/>
</dbReference>
<evidence type="ECO:0000259" key="13">
    <source>
        <dbReference type="PROSITE" id="PS51194"/>
    </source>
</evidence>
<dbReference type="CDD" id="cd17920">
    <property type="entry name" value="DEXHc_RecQ"/>
    <property type="match status" value="1"/>
</dbReference>
<proteinExistence type="inferred from homology"/>
<dbReference type="InterPro" id="IPR001650">
    <property type="entry name" value="Helicase_C-like"/>
</dbReference>
<keyword evidence="4 14" id="KW-0347">Helicase</keyword>
<dbReference type="InterPro" id="IPR011545">
    <property type="entry name" value="DEAD/DEAH_box_helicase_dom"/>
</dbReference>
<evidence type="ECO:0000256" key="9">
    <source>
        <dbReference type="ARBA" id="ARBA00034617"/>
    </source>
</evidence>
<dbReference type="Gene3D" id="3.40.50.300">
    <property type="entry name" value="P-loop containing nucleotide triphosphate hydrolases"/>
    <property type="match status" value="2"/>
</dbReference>
<evidence type="ECO:0000256" key="2">
    <source>
        <dbReference type="ARBA" id="ARBA00022741"/>
    </source>
</evidence>
<dbReference type="PROSITE" id="PS00690">
    <property type="entry name" value="DEAH_ATP_HELICASE"/>
    <property type="match status" value="1"/>
</dbReference>
<evidence type="ECO:0000256" key="6">
    <source>
        <dbReference type="ARBA" id="ARBA00023125"/>
    </source>
</evidence>
<evidence type="ECO:0000256" key="4">
    <source>
        <dbReference type="ARBA" id="ARBA00022806"/>
    </source>
</evidence>
<protein>
    <recommendedName>
        <fullName evidence="10">DNA 3'-5' helicase</fullName>
        <ecNumber evidence="10">5.6.2.4</ecNumber>
    </recommendedName>
</protein>
<dbReference type="InParanoid" id="A0A078A7K8"/>
<dbReference type="CDD" id="cd18794">
    <property type="entry name" value="SF2_C_RecQ"/>
    <property type="match status" value="1"/>
</dbReference>
<reference evidence="14 15" key="1">
    <citation type="submission" date="2014-06" db="EMBL/GenBank/DDBJ databases">
        <authorList>
            <person name="Swart Estienne"/>
        </authorList>
    </citation>
    <scope>NUCLEOTIDE SEQUENCE [LARGE SCALE GENOMIC DNA]</scope>
    <source>
        <strain evidence="14 15">130c</strain>
    </source>
</reference>
<dbReference type="GO" id="GO:0005737">
    <property type="term" value="C:cytoplasm"/>
    <property type="evidence" value="ECO:0007669"/>
    <property type="project" value="TreeGrafter"/>
</dbReference>
<dbReference type="Gene3D" id="3.90.180.10">
    <property type="entry name" value="Medium-chain alcohol dehydrogenases, catalytic domain"/>
    <property type="match status" value="1"/>
</dbReference>
<feature type="region of interest" description="Disordered" evidence="11">
    <location>
        <begin position="1011"/>
        <end position="1046"/>
    </location>
</feature>
<dbReference type="InterPro" id="IPR002464">
    <property type="entry name" value="DNA/RNA_helicase_DEAH_CS"/>
</dbReference>
<evidence type="ECO:0000256" key="1">
    <source>
        <dbReference type="ARBA" id="ARBA00005446"/>
    </source>
</evidence>
<dbReference type="Proteomes" id="UP000039865">
    <property type="component" value="Unassembled WGS sequence"/>
</dbReference>
<dbReference type="InterPro" id="IPR036291">
    <property type="entry name" value="NAD(P)-bd_dom_sf"/>
</dbReference>
<gene>
    <name evidence="14" type="primary">Contig16814.g17910</name>
    <name evidence="14" type="ORF">STYLEM_7215</name>
</gene>
<evidence type="ECO:0000256" key="3">
    <source>
        <dbReference type="ARBA" id="ARBA00022801"/>
    </source>
</evidence>
<evidence type="ECO:0000256" key="11">
    <source>
        <dbReference type="SAM" id="MobiDB-lite"/>
    </source>
</evidence>
<dbReference type="InterPro" id="IPR014001">
    <property type="entry name" value="Helicase_ATP-bd"/>
</dbReference>
<keyword evidence="5" id="KW-0067">ATP-binding</keyword>
<dbReference type="SMART" id="SM00490">
    <property type="entry name" value="HELICc"/>
    <property type="match status" value="1"/>
</dbReference>
<evidence type="ECO:0000256" key="10">
    <source>
        <dbReference type="ARBA" id="ARBA00034808"/>
    </source>
</evidence>
<evidence type="ECO:0000313" key="15">
    <source>
        <dbReference type="Proteomes" id="UP000039865"/>
    </source>
</evidence>
<dbReference type="InterPro" id="IPR004589">
    <property type="entry name" value="DNA_helicase_ATP-dep_RecQ"/>
</dbReference>
<dbReference type="GO" id="GO:0005694">
    <property type="term" value="C:chromosome"/>
    <property type="evidence" value="ECO:0007669"/>
    <property type="project" value="TreeGrafter"/>
</dbReference>
<accession>A0A078A7K8</accession>